<dbReference type="Proteomes" id="UP000789570">
    <property type="component" value="Unassembled WGS sequence"/>
</dbReference>
<proteinExistence type="predicted"/>
<protein>
    <submittedName>
        <fullName evidence="1">14332_t:CDS:1</fullName>
    </submittedName>
</protein>
<evidence type="ECO:0000313" key="2">
    <source>
        <dbReference type="Proteomes" id="UP000789570"/>
    </source>
</evidence>
<dbReference type="EMBL" id="CAJVPQ010006462">
    <property type="protein sequence ID" value="CAG8685033.1"/>
    <property type="molecule type" value="Genomic_DNA"/>
</dbReference>
<reference evidence="1" key="1">
    <citation type="submission" date="2021-06" db="EMBL/GenBank/DDBJ databases">
        <authorList>
            <person name="Kallberg Y."/>
            <person name="Tangrot J."/>
            <person name="Rosling A."/>
        </authorList>
    </citation>
    <scope>NUCLEOTIDE SEQUENCE</scope>
    <source>
        <strain evidence="1">UK204</strain>
    </source>
</reference>
<dbReference type="AlphaFoldDB" id="A0A9N9EQK4"/>
<sequence>FIHWLSPCQTERMIISIVTSEWNITGFLEEGEVEPLELKIDRYLKRLQDIVKRETGLEERKFFLIDIEKQVVSRAIKPVLRLLGRLMFKVASRLYTDPVGAWATC</sequence>
<feature type="non-terminal residue" evidence="1">
    <location>
        <position position="1"/>
    </location>
</feature>
<comment type="caution">
    <text evidence="1">The sequence shown here is derived from an EMBL/GenBank/DDBJ whole genome shotgun (WGS) entry which is preliminary data.</text>
</comment>
<accession>A0A9N9EQK4</accession>
<evidence type="ECO:0000313" key="1">
    <source>
        <dbReference type="EMBL" id="CAG8685033.1"/>
    </source>
</evidence>
<gene>
    <name evidence="1" type="ORF">FCALED_LOCUS12703</name>
</gene>
<keyword evidence="2" id="KW-1185">Reference proteome</keyword>
<dbReference type="OrthoDB" id="2423204at2759"/>
<name>A0A9N9EQK4_9GLOM</name>
<organism evidence="1 2">
    <name type="scientific">Funneliformis caledonium</name>
    <dbReference type="NCBI Taxonomy" id="1117310"/>
    <lineage>
        <taxon>Eukaryota</taxon>
        <taxon>Fungi</taxon>
        <taxon>Fungi incertae sedis</taxon>
        <taxon>Mucoromycota</taxon>
        <taxon>Glomeromycotina</taxon>
        <taxon>Glomeromycetes</taxon>
        <taxon>Glomerales</taxon>
        <taxon>Glomeraceae</taxon>
        <taxon>Funneliformis</taxon>
    </lineage>
</organism>